<reference evidence="4" key="1">
    <citation type="journal article" date="2020" name="Stud. Mycol.">
        <title>101 Dothideomycetes genomes: a test case for predicting lifestyles and emergence of pathogens.</title>
        <authorList>
            <person name="Haridas S."/>
            <person name="Albert R."/>
            <person name="Binder M."/>
            <person name="Bloem J."/>
            <person name="Labutti K."/>
            <person name="Salamov A."/>
            <person name="Andreopoulos B."/>
            <person name="Baker S."/>
            <person name="Barry K."/>
            <person name="Bills G."/>
            <person name="Bluhm B."/>
            <person name="Cannon C."/>
            <person name="Castanera R."/>
            <person name="Culley D."/>
            <person name="Daum C."/>
            <person name="Ezra D."/>
            <person name="Gonzalez J."/>
            <person name="Henrissat B."/>
            <person name="Kuo A."/>
            <person name="Liang C."/>
            <person name="Lipzen A."/>
            <person name="Lutzoni F."/>
            <person name="Magnuson J."/>
            <person name="Mondo S."/>
            <person name="Nolan M."/>
            <person name="Ohm R."/>
            <person name="Pangilinan J."/>
            <person name="Park H.-J."/>
            <person name="Ramirez L."/>
            <person name="Alfaro M."/>
            <person name="Sun H."/>
            <person name="Tritt A."/>
            <person name="Yoshinaga Y."/>
            <person name="Zwiers L.-H."/>
            <person name="Turgeon B."/>
            <person name="Goodwin S."/>
            <person name="Spatafora J."/>
            <person name="Crous P."/>
            <person name="Grigoriev I."/>
        </authorList>
    </citation>
    <scope>NUCLEOTIDE SEQUENCE</scope>
    <source>
        <strain evidence="4">CBS 279.74</strain>
    </source>
</reference>
<evidence type="ECO:0000313" key="4">
    <source>
        <dbReference type="EMBL" id="KAF2709937.1"/>
    </source>
</evidence>
<evidence type="ECO:0000256" key="2">
    <source>
        <dbReference type="ARBA" id="ARBA00023043"/>
    </source>
</evidence>
<dbReference type="InterPro" id="IPR036770">
    <property type="entry name" value="Ankyrin_rpt-contain_sf"/>
</dbReference>
<dbReference type="PANTHER" id="PTHR24198">
    <property type="entry name" value="ANKYRIN REPEAT AND PROTEIN KINASE DOMAIN-CONTAINING PROTEIN"/>
    <property type="match status" value="1"/>
</dbReference>
<accession>A0A6G1KC51</accession>
<dbReference type="SUPFAM" id="SSF48403">
    <property type="entry name" value="Ankyrin repeat"/>
    <property type="match status" value="1"/>
</dbReference>
<keyword evidence="5" id="KW-1185">Reference proteome</keyword>
<protein>
    <submittedName>
        <fullName evidence="4">Ankyrin</fullName>
    </submittedName>
</protein>
<evidence type="ECO:0000313" key="5">
    <source>
        <dbReference type="Proteomes" id="UP000799428"/>
    </source>
</evidence>
<dbReference type="EMBL" id="MU005769">
    <property type="protein sequence ID" value="KAF2709937.1"/>
    <property type="molecule type" value="Genomic_DNA"/>
</dbReference>
<sequence length="485" mass="55190">MLLLDFPTEILDEILHQAILARGVQRGLRLRLVNKLFSAEILRILYSWNYRLLDNYLAQHCLAPFAATYATARILNEPSNGYPLLLAVRRIAERIVDETSKTNDTRNQDVRACIHKLLERATACNSLWEIFDPMSAMLNEKEFSENLLAGAIYINSVPLVISFMEQGFRLCGRTILFGSPFDYISWHLEMAKVFPRKVRIGDALRSDSPLEVIQYICQRDMDKGGWTHPDNYKHWVDVFVTSSRLDVFDFMWNFRKSVGLPPSTNWTLHRRLLASCRLDSRIDMVERLLQITTLEWHKQGDWGRYDPLRVACKSGTTNTVQLLIDHGADPKITWPCECTAHLRGMITEAAMNQHWDTVRKLLDHGAEIIGPILGKAAKLGRLDIMQMLIDHGADPNAPCWTAEYKRTPHPLVTAILLERLDMFQFLLDRGAILSAEVGRDCAAQARSNGLESMLAFLERHGVNIEDKEVDSVGPAHVSSKVPRCG</sequence>
<dbReference type="Gene3D" id="1.25.40.20">
    <property type="entry name" value="Ankyrin repeat-containing domain"/>
    <property type="match status" value="1"/>
</dbReference>
<evidence type="ECO:0000256" key="1">
    <source>
        <dbReference type="ARBA" id="ARBA00022737"/>
    </source>
</evidence>
<dbReference type="Pfam" id="PF12796">
    <property type="entry name" value="Ank_2"/>
    <property type="match status" value="1"/>
</dbReference>
<proteinExistence type="predicted"/>
<feature type="repeat" description="ANK" evidence="3">
    <location>
        <begin position="303"/>
        <end position="329"/>
    </location>
</feature>
<keyword evidence="1" id="KW-0677">Repeat</keyword>
<organism evidence="4 5">
    <name type="scientific">Pleomassaria siparia CBS 279.74</name>
    <dbReference type="NCBI Taxonomy" id="1314801"/>
    <lineage>
        <taxon>Eukaryota</taxon>
        <taxon>Fungi</taxon>
        <taxon>Dikarya</taxon>
        <taxon>Ascomycota</taxon>
        <taxon>Pezizomycotina</taxon>
        <taxon>Dothideomycetes</taxon>
        <taxon>Pleosporomycetidae</taxon>
        <taxon>Pleosporales</taxon>
        <taxon>Pleomassariaceae</taxon>
        <taxon>Pleomassaria</taxon>
    </lineage>
</organism>
<dbReference type="Proteomes" id="UP000799428">
    <property type="component" value="Unassembled WGS sequence"/>
</dbReference>
<dbReference type="SMART" id="SM00248">
    <property type="entry name" value="ANK"/>
    <property type="match status" value="5"/>
</dbReference>
<dbReference type="PANTHER" id="PTHR24198:SF165">
    <property type="entry name" value="ANKYRIN REPEAT-CONTAINING PROTEIN-RELATED"/>
    <property type="match status" value="1"/>
</dbReference>
<gene>
    <name evidence="4" type="ORF">K504DRAFT_490189</name>
</gene>
<dbReference type="InterPro" id="IPR002110">
    <property type="entry name" value="Ankyrin_rpt"/>
</dbReference>
<dbReference type="PROSITE" id="PS50297">
    <property type="entry name" value="ANK_REP_REGION"/>
    <property type="match status" value="1"/>
</dbReference>
<dbReference type="Pfam" id="PF00023">
    <property type="entry name" value="Ank"/>
    <property type="match status" value="1"/>
</dbReference>
<dbReference type="OrthoDB" id="4772757at2759"/>
<dbReference type="AlphaFoldDB" id="A0A6G1KC51"/>
<name>A0A6G1KC51_9PLEO</name>
<dbReference type="PROSITE" id="PS50088">
    <property type="entry name" value="ANK_REPEAT"/>
    <property type="match status" value="1"/>
</dbReference>
<keyword evidence="2 3" id="KW-0040">ANK repeat</keyword>
<evidence type="ECO:0000256" key="3">
    <source>
        <dbReference type="PROSITE-ProRule" id="PRU00023"/>
    </source>
</evidence>